<keyword evidence="3" id="KW-1185">Reference proteome</keyword>
<evidence type="ECO:0000313" key="3">
    <source>
        <dbReference type="Proteomes" id="UP001358586"/>
    </source>
</evidence>
<feature type="compositionally biased region" description="Basic and acidic residues" evidence="1">
    <location>
        <begin position="85"/>
        <end position="94"/>
    </location>
</feature>
<evidence type="ECO:0000313" key="2">
    <source>
        <dbReference type="EMBL" id="KAK5775464.1"/>
    </source>
</evidence>
<evidence type="ECO:0000256" key="1">
    <source>
        <dbReference type="SAM" id="MobiDB-lite"/>
    </source>
</evidence>
<accession>A0ABR0MNA1</accession>
<feature type="compositionally biased region" description="Basic and acidic residues" evidence="1">
    <location>
        <begin position="57"/>
        <end position="71"/>
    </location>
</feature>
<proteinExistence type="predicted"/>
<organism evidence="2 3">
    <name type="scientific">Gossypium arboreum</name>
    <name type="common">Tree cotton</name>
    <name type="synonym">Gossypium nanking</name>
    <dbReference type="NCBI Taxonomy" id="29729"/>
    <lineage>
        <taxon>Eukaryota</taxon>
        <taxon>Viridiplantae</taxon>
        <taxon>Streptophyta</taxon>
        <taxon>Embryophyta</taxon>
        <taxon>Tracheophyta</taxon>
        <taxon>Spermatophyta</taxon>
        <taxon>Magnoliopsida</taxon>
        <taxon>eudicotyledons</taxon>
        <taxon>Gunneridae</taxon>
        <taxon>Pentapetalae</taxon>
        <taxon>rosids</taxon>
        <taxon>malvids</taxon>
        <taxon>Malvales</taxon>
        <taxon>Malvaceae</taxon>
        <taxon>Malvoideae</taxon>
        <taxon>Gossypium</taxon>
    </lineage>
</organism>
<sequence length="94" mass="10817">MVQETVVKVSPPTSGNNNLELGMEALTRLVRKVLEEVFEARVKANGETLQARRLECSRKRDHSPLKQEAHSMKRVKTHPNYLAYEHCKRPHPSE</sequence>
<dbReference type="Proteomes" id="UP001358586">
    <property type="component" value="Chromosome 12"/>
</dbReference>
<name>A0ABR0MNA1_GOSAR</name>
<protein>
    <submittedName>
        <fullName evidence="2">Uncharacterized protein</fullName>
    </submittedName>
</protein>
<dbReference type="EMBL" id="JARKNE010000012">
    <property type="protein sequence ID" value="KAK5775464.1"/>
    <property type="molecule type" value="Genomic_DNA"/>
</dbReference>
<comment type="caution">
    <text evidence="2">The sequence shown here is derived from an EMBL/GenBank/DDBJ whole genome shotgun (WGS) entry which is preliminary data.</text>
</comment>
<reference evidence="2 3" key="1">
    <citation type="submission" date="2023-03" db="EMBL/GenBank/DDBJ databases">
        <title>WGS of Gossypium arboreum.</title>
        <authorList>
            <person name="Yu D."/>
        </authorList>
    </citation>
    <scope>NUCLEOTIDE SEQUENCE [LARGE SCALE GENOMIC DNA]</scope>
    <source>
        <tissue evidence="2">Leaf</tissue>
    </source>
</reference>
<gene>
    <name evidence="2" type="ORF">PVK06_043359</name>
</gene>
<feature type="region of interest" description="Disordered" evidence="1">
    <location>
        <begin position="57"/>
        <end position="94"/>
    </location>
</feature>